<feature type="region of interest" description="Disordered" evidence="2">
    <location>
        <begin position="305"/>
        <end position="325"/>
    </location>
</feature>
<comment type="caution">
    <text evidence="3">The sequence shown here is derived from an EMBL/GenBank/DDBJ whole genome shotgun (WGS) entry which is preliminary data.</text>
</comment>
<dbReference type="Pfam" id="PF02104">
    <property type="entry name" value="SURF1"/>
    <property type="match status" value="1"/>
</dbReference>
<dbReference type="PROSITE" id="PS50895">
    <property type="entry name" value="SURF1"/>
    <property type="match status" value="1"/>
</dbReference>
<feature type="transmembrane region" description="Helical" evidence="1">
    <location>
        <begin position="234"/>
        <end position="255"/>
    </location>
</feature>
<organism evidence="3 4">
    <name type="scientific">Kocuria soli</name>
    <dbReference type="NCBI Taxonomy" id="2485125"/>
    <lineage>
        <taxon>Bacteria</taxon>
        <taxon>Bacillati</taxon>
        <taxon>Actinomycetota</taxon>
        <taxon>Actinomycetes</taxon>
        <taxon>Micrococcales</taxon>
        <taxon>Micrococcaceae</taxon>
        <taxon>Kocuria</taxon>
    </lineage>
</organism>
<protein>
    <recommendedName>
        <fullName evidence="1">SURF1-like protein</fullName>
    </recommendedName>
</protein>
<gene>
    <name evidence="3" type="ORF">EDL96_06335</name>
</gene>
<dbReference type="Proteomes" id="UP000270616">
    <property type="component" value="Unassembled WGS sequence"/>
</dbReference>
<comment type="similarity">
    <text evidence="1">Belongs to the SURF1 family.</text>
</comment>
<keyword evidence="4" id="KW-1185">Reference proteome</keyword>
<keyword evidence="1" id="KW-0472">Membrane</keyword>
<dbReference type="AlphaFoldDB" id="A0A3N3ZQQ6"/>
<dbReference type="RefSeq" id="WP_123824956.1">
    <property type="nucleotide sequence ID" value="NZ_RKMF01000006.1"/>
</dbReference>
<name>A0A3N3ZQQ6_9MICC</name>
<dbReference type="InterPro" id="IPR002994">
    <property type="entry name" value="Surf1/Shy1"/>
</dbReference>
<feature type="compositionally biased region" description="Low complexity" evidence="2">
    <location>
        <begin position="305"/>
        <end position="319"/>
    </location>
</feature>
<proteinExistence type="inferred from homology"/>
<evidence type="ECO:0000313" key="4">
    <source>
        <dbReference type="Proteomes" id="UP000270616"/>
    </source>
</evidence>
<dbReference type="OrthoDB" id="3266379at2"/>
<keyword evidence="1" id="KW-1133">Transmembrane helix</keyword>
<dbReference type="GO" id="GO:0005886">
    <property type="term" value="C:plasma membrane"/>
    <property type="evidence" value="ECO:0007669"/>
    <property type="project" value="UniProtKB-SubCell"/>
</dbReference>
<evidence type="ECO:0000256" key="2">
    <source>
        <dbReference type="SAM" id="MobiDB-lite"/>
    </source>
</evidence>
<evidence type="ECO:0000256" key="1">
    <source>
        <dbReference type="RuleBase" id="RU363076"/>
    </source>
</evidence>
<keyword evidence="1" id="KW-0812">Transmembrane</keyword>
<evidence type="ECO:0000313" key="3">
    <source>
        <dbReference type="EMBL" id="ROZ63545.1"/>
    </source>
</evidence>
<sequence length="325" mass="35668">MLRTALRPKSLAVLAVCLSIATAFVLLSRWQLESSHDGRTVYDPAKEVVTDIGDVVPAGEPALATFADQAVSATGTYRPDSTVVIADRLQNGTRGWWVVDALEVQDSADQWPDAGQDLVIPVVRGWVEDPEVGLDTEPPSGEVAVVGRFLPPEAPVSTEDQPEGVYASLSPAQLTNVWDAPVYSGFVTADAESAAADGPRIDADGTLPQDGSLLSGDLEIVRVDQQPTDTSVNWLNVFYALEWVVFAGFALWIWFRSVLDDHRRETDPESWFVLGGDETPYYWDDEAERYYYYDPVADTYYYFDDQPSRSGSSSGSGPRTESDQI</sequence>
<dbReference type="EMBL" id="RKMF01000006">
    <property type="protein sequence ID" value="ROZ63545.1"/>
    <property type="molecule type" value="Genomic_DNA"/>
</dbReference>
<keyword evidence="1" id="KW-1003">Cell membrane</keyword>
<accession>A0A3N3ZQQ6</accession>
<comment type="subcellular location">
    <subcellularLocation>
        <location evidence="1">Cell membrane</location>
        <topology evidence="1">Multi-pass membrane protein</topology>
    </subcellularLocation>
</comment>
<comment type="caution">
    <text evidence="1">Lacks conserved residue(s) required for the propagation of feature annotation.</text>
</comment>
<reference evidence="3 4" key="1">
    <citation type="submission" date="2018-10" db="EMBL/GenBank/DDBJ databases">
        <title>Kocuria sp. M5W7-7, whole genome shotgun sequence.</title>
        <authorList>
            <person name="Tuo L."/>
        </authorList>
    </citation>
    <scope>NUCLEOTIDE SEQUENCE [LARGE SCALE GENOMIC DNA]</scope>
    <source>
        <strain evidence="3 4">M5W7-7</strain>
    </source>
</reference>